<dbReference type="RefSeq" id="WP_344420953.1">
    <property type="nucleotide sequence ID" value="NZ_BAAAQK010000018.1"/>
</dbReference>
<dbReference type="PANTHER" id="PTHR19328">
    <property type="entry name" value="HEDGEHOG-INTERACTING PROTEIN"/>
    <property type="match status" value="1"/>
</dbReference>
<feature type="domain" description="Glucose/Sorbosone dehydrogenase" evidence="2">
    <location>
        <begin position="97"/>
        <end position="268"/>
    </location>
</feature>
<gene>
    <name evidence="3" type="ORF">GCM10009836_47120</name>
</gene>
<dbReference type="Proteomes" id="UP001500449">
    <property type="component" value="Unassembled WGS sequence"/>
</dbReference>
<dbReference type="SUPFAM" id="SSF63829">
    <property type="entry name" value="Calcium-dependent phosphotriesterase"/>
    <property type="match status" value="1"/>
</dbReference>
<keyword evidence="4" id="KW-1185">Reference proteome</keyword>
<organism evidence="3 4">
    <name type="scientific">Pseudonocardia ailaonensis</name>
    <dbReference type="NCBI Taxonomy" id="367279"/>
    <lineage>
        <taxon>Bacteria</taxon>
        <taxon>Bacillati</taxon>
        <taxon>Actinomycetota</taxon>
        <taxon>Actinomycetes</taxon>
        <taxon>Pseudonocardiales</taxon>
        <taxon>Pseudonocardiaceae</taxon>
        <taxon>Pseudonocardia</taxon>
    </lineage>
</organism>
<evidence type="ECO:0000313" key="4">
    <source>
        <dbReference type="Proteomes" id="UP001500449"/>
    </source>
</evidence>
<name>A0ABN2NBA1_9PSEU</name>
<feature type="region of interest" description="Disordered" evidence="1">
    <location>
        <begin position="33"/>
        <end position="86"/>
    </location>
</feature>
<dbReference type="Pfam" id="PF07995">
    <property type="entry name" value="GSDH"/>
    <property type="match status" value="1"/>
</dbReference>
<dbReference type="EMBL" id="BAAAQK010000018">
    <property type="protein sequence ID" value="GAA1861508.1"/>
    <property type="molecule type" value="Genomic_DNA"/>
</dbReference>
<reference evidence="3 4" key="1">
    <citation type="journal article" date="2019" name="Int. J. Syst. Evol. Microbiol.">
        <title>The Global Catalogue of Microorganisms (GCM) 10K type strain sequencing project: providing services to taxonomists for standard genome sequencing and annotation.</title>
        <authorList>
            <consortium name="The Broad Institute Genomics Platform"/>
            <consortium name="The Broad Institute Genome Sequencing Center for Infectious Disease"/>
            <person name="Wu L."/>
            <person name="Ma J."/>
        </authorList>
    </citation>
    <scope>NUCLEOTIDE SEQUENCE [LARGE SCALE GENOMIC DNA]</scope>
    <source>
        <strain evidence="3 4">JCM 16009</strain>
    </source>
</reference>
<dbReference type="InterPro" id="IPR012938">
    <property type="entry name" value="Glc/Sorbosone_DH"/>
</dbReference>
<proteinExistence type="predicted"/>
<dbReference type="Gene3D" id="2.120.10.30">
    <property type="entry name" value="TolB, C-terminal domain"/>
    <property type="match status" value="1"/>
</dbReference>
<evidence type="ECO:0000313" key="3">
    <source>
        <dbReference type="EMBL" id="GAA1861508.1"/>
    </source>
</evidence>
<protein>
    <submittedName>
        <fullName evidence="3">PQQ-dependent sugar dehydrogenase</fullName>
    </submittedName>
</protein>
<comment type="caution">
    <text evidence="3">The sequence shown here is derived from an EMBL/GenBank/DDBJ whole genome shotgun (WGS) entry which is preliminary data.</text>
</comment>
<evidence type="ECO:0000256" key="1">
    <source>
        <dbReference type="SAM" id="MobiDB-lite"/>
    </source>
</evidence>
<dbReference type="InterPro" id="IPR011042">
    <property type="entry name" value="6-blade_b-propeller_TolB-like"/>
</dbReference>
<accession>A0ABN2NBA1</accession>
<dbReference type="PROSITE" id="PS51257">
    <property type="entry name" value="PROKAR_LIPOPROTEIN"/>
    <property type="match status" value="1"/>
</dbReference>
<evidence type="ECO:0000259" key="2">
    <source>
        <dbReference type="Pfam" id="PF07995"/>
    </source>
</evidence>
<feature type="region of interest" description="Disordered" evidence="1">
    <location>
        <begin position="228"/>
        <end position="266"/>
    </location>
</feature>
<sequence>MPARPSRPRLLLVVLAGLLGLLLAGCATFPDEGPRDWQAKTEGQGELGGPPAAQDPADPGNEAGQPPTTGPTQPGAPNGCDDPDPRVVATCLDPVAAVAPLPGTDAALVAERSTGRILRVQRGTDPQVVTIIPVDPAGGGLIGMVLSPGYQEDRLVYAYISTPEGNQVVRLPPGEPAKPIFTGIPRGAPGVGGLSVDRDGFLLVATGAQGGDPADPRSLAGKVLRIDTLGRPSPRNPDPTSPVLSSGLRNPAGVCADPSTSTTWVTDRTGSRDVLYRISSGPVGVPAWSWPDRPGVAGCVAQPGTVGVAMTTGAVLALLRPGDDGRFTAPPENLLANTYGRLNAAALGSDGLVWLGTVNKAGGKPVASDDRVIRLPLLSGGGADRA</sequence>
<dbReference type="PANTHER" id="PTHR19328:SF13">
    <property type="entry name" value="HIPL1 PROTEIN"/>
    <property type="match status" value="1"/>
</dbReference>
<feature type="compositionally biased region" description="Low complexity" evidence="1">
    <location>
        <begin position="49"/>
        <end position="77"/>
    </location>
</feature>